<keyword evidence="5 7" id="KW-1133">Transmembrane helix</keyword>
<keyword evidence="2 7" id="KW-0813">Transport</keyword>
<dbReference type="PANTHER" id="PTHR30465">
    <property type="entry name" value="INNER MEMBRANE ABC TRANSPORTER"/>
    <property type="match status" value="1"/>
</dbReference>
<comment type="caution">
    <text evidence="9">The sequence shown here is derived from an EMBL/GenBank/DDBJ whole genome shotgun (WGS) entry which is preliminary data.</text>
</comment>
<protein>
    <submittedName>
        <fullName evidence="9">ABC transporter permease</fullName>
    </submittedName>
</protein>
<dbReference type="GeneID" id="71854426"/>
<keyword evidence="4 7" id="KW-0812">Transmembrane</keyword>
<sequence length="354" mass="39450">MKWYVIRRVLWAAFASFLILTITFVLMDQVPNQQLMQAEFQAAINDVDVETAVQAERERLGLDRPFHERYVDFMTNVFQGDWGWSYEYDQPVVDVVRETVPYSLLYGVPAIVLSTIIGTAIGLYSAVNQYTKKDYAATFAAFFGISIPNFWFGIVLLVVFGSWLGWVDIGWNAALPKAADGSWTLLETAGSDHPAFFRQDFEGERYVGILSPANLKQLILPTFVLMTGAIASVMRYARAEALEYVDADFVKTAKSKGVSSRAIVAKHIFRPASIPLMTILVGRILGLVLFGSYLIEVVFGIPGIGLASFQAIIRQDTDLVAITILLPTFVAIVGNLIEDIMYAVLDPRIDYGDR</sequence>
<accession>A0ABD5NZW3</accession>
<evidence type="ECO:0000313" key="10">
    <source>
        <dbReference type="Proteomes" id="UP001595821"/>
    </source>
</evidence>
<dbReference type="EMBL" id="JBHSDJ010000030">
    <property type="protein sequence ID" value="MFC4247492.1"/>
    <property type="molecule type" value="Genomic_DNA"/>
</dbReference>
<dbReference type="PANTHER" id="PTHR30465:SF0">
    <property type="entry name" value="OLIGOPEPTIDE TRANSPORT SYSTEM PERMEASE PROTEIN APPB"/>
    <property type="match status" value="1"/>
</dbReference>
<evidence type="ECO:0000256" key="7">
    <source>
        <dbReference type="RuleBase" id="RU363032"/>
    </source>
</evidence>
<dbReference type="Gene3D" id="1.10.3720.10">
    <property type="entry name" value="MetI-like"/>
    <property type="match status" value="1"/>
</dbReference>
<evidence type="ECO:0000256" key="1">
    <source>
        <dbReference type="ARBA" id="ARBA00004651"/>
    </source>
</evidence>
<keyword evidence="3" id="KW-1003">Cell membrane</keyword>
<evidence type="ECO:0000259" key="8">
    <source>
        <dbReference type="PROSITE" id="PS50928"/>
    </source>
</evidence>
<name>A0ABD5NZW3_9EURY</name>
<feature type="transmembrane region" description="Helical" evidence="7">
    <location>
        <begin position="218"/>
        <end position="237"/>
    </location>
</feature>
<dbReference type="SUPFAM" id="SSF161098">
    <property type="entry name" value="MetI-like"/>
    <property type="match status" value="1"/>
</dbReference>
<keyword evidence="6 7" id="KW-0472">Membrane</keyword>
<organism evidence="9 10">
    <name type="scientific">Natribaculum luteum</name>
    <dbReference type="NCBI Taxonomy" id="1586232"/>
    <lineage>
        <taxon>Archaea</taxon>
        <taxon>Methanobacteriati</taxon>
        <taxon>Methanobacteriota</taxon>
        <taxon>Stenosarchaea group</taxon>
        <taxon>Halobacteria</taxon>
        <taxon>Halobacteriales</taxon>
        <taxon>Natrialbaceae</taxon>
        <taxon>Natribaculum</taxon>
    </lineage>
</organism>
<evidence type="ECO:0000256" key="5">
    <source>
        <dbReference type="ARBA" id="ARBA00022989"/>
    </source>
</evidence>
<dbReference type="AlphaFoldDB" id="A0ABD5NZW3"/>
<dbReference type="CDD" id="cd06261">
    <property type="entry name" value="TM_PBP2"/>
    <property type="match status" value="1"/>
</dbReference>
<evidence type="ECO:0000256" key="4">
    <source>
        <dbReference type="ARBA" id="ARBA00022692"/>
    </source>
</evidence>
<dbReference type="InterPro" id="IPR045621">
    <property type="entry name" value="BPD_transp_1_N"/>
</dbReference>
<comment type="subcellular location">
    <subcellularLocation>
        <location evidence="1 7">Cell membrane</location>
        <topology evidence="1 7">Multi-pass membrane protein</topology>
    </subcellularLocation>
</comment>
<evidence type="ECO:0000256" key="3">
    <source>
        <dbReference type="ARBA" id="ARBA00022475"/>
    </source>
</evidence>
<dbReference type="InterPro" id="IPR000515">
    <property type="entry name" value="MetI-like"/>
</dbReference>
<feature type="transmembrane region" description="Helical" evidence="7">
    <location>
        <begin position="319"/>
        <end position="345"/>
    </location>
</feature>
<evidence type="ECO:0000313" key="9">
    <source>
        <dbReference type="EMBL" id="MFC4247492.1"/>
    </source>
</evidence>
<feature type="transmembrane region" description="Helical" evidence="7">
    <location>
        <begin position="284"/>
        <end position="313"/>
    </location>
</feature>
<dbReference type="Pfam" id="PF00528">
    <property type="entry name" value="BPD_transp_1"/>
    <property type="match status" value="1"/>
</dbReference>
<feature type="transmembrane region" description="Helical" evidence="7">
    <location>
        <begin position="9"/>
        <end position="27"/>
    </location>
</feature>
<comment type="similarity">
    <text evidence="7">Belongs to the binding-protein-dependent transport system permease family.</text>
</comment>
<dbReference type="PROSITE" id="PS50928">
    <property type="entry name" value="ABC_TM1"/>
    <property type="match status" value="1"/>
</dbReference>
<feature type="transmembrane region" description="Helical" evidence="7">
    <location>
        <begin position="139"/>
        <end position="166"/>
    </location>
</feature>
<evidence type="ECO:0000256" key="2">
    <source>
        <dbReference type="ARBA" id="ARBA00022448"/>
    </source>
</evidence>
<dbReference type="Proteomes" id="UP001595821">
    <property type="component" value="Unassembled WGS sequence"/>
</dbReference>
<dbReference type="Pfam" id="PF19300">
    <property type="entry name" value="BPD_transp_1_N"/>
    <property type="match status" value="1"/>
</dbReference>
<gene>
    <name evidence="9" type="ORF">ACFOZ7_10845</name>
</gene>
<reference evidence="9 10" key="1">
    <citation type="journal article" date="2014" name="Int. J. Syst. Evol. Microbiol.">
        <title>Complete genome sequence of Corynebacterium casei LMG S-19264T (=DSM 44701T), isolated from a smear-ripened cheese.</title>
        <authorList>
            <consortium name="US DOE Joint Genome Institute (JGI-PGF)"/>
            <person name="Walter F."/>
            <person name="Albersmeier A."/>
            <person name="Kalinowski J."/>
            <person name="Ruckert C."/>
        </authorList>
    </citation>
    <scope>NUCLEOTIDE SEQUENCE [LARGE SCALE GENOMIC DNA]</scope>
    <source>
        <strain evidence="9 10">IBRC-M 10912</strain>
    </source>
</reference>
<feature type="transmembrane region" description="Helical" evidence="7">
    <location>
        <begin position="104"/>
        <end position="127"/>
    </location>
</feature>
<dbReference type="InterPro" id="IPR035906">
    <property type="entry name" value="MetI-like_sf"/>
</dbReference>
<evidence type="ECO:0000256" key="6">
    <source>
        <dbReference type="ARBA" id="ARBA00023136"/>
    </source>
</evidence>
<dbReference type="GO" id="GO:0005886">
    <property type="term" value="C:plasma membrane"/>
    <property type="evidence" value="ECO:0007669"/>
    <property type="project" value="UniProtKB-SubCell"/>
</dbReference>
<feature type="domain" description="ABC transmembrane type-1" evidence="8">
    <location>
        <begin position="100"/>
        <end position="338"/>
    </location>
</feature>
<proteinExistence type="inferred from homology"/>
<dbReference type="RefSeq" id="WP_246966505.1">
    <property type="nucleotide sequence ID" value="NZ_CP095397.1"/>
</dbReference>